<dbReference type="SMART" id="SM00195">
    <property type="entry name" value="DSPc"/>
    <property type="match status" value="1"/>
</dbReference>
<dbReference type="AlphaFoldDB" id="D8RL57"/>
<dbReference type="KEGG" id="smo:SELMODRAFT_36819"/>
<feature type="non-terminal residue" evidence="15">
    <location>
        <position position="174"/>
    </location>
</feature>
<feature type="non-terminal residue" evidence="15">
    <location>
        <position position="1"/>
    </location>
</feature>
<dbReference type="GO" id="GO:0004721">
    <property type="term" value="F:phosphoprotein phosphatase activity"/>
    <property type="evidence" value="ECO:0007669"/>
    <property type="project" value="UniProtKB-KW"/>
</dbReference>
<dbReference type="OrthoDB" id="273181at2759"/>
<accession>D8RL57</accession>
<evidence type="ECO:0000256" key="8">
    <source>
        <dbReference type="ARBA" id="ARBA00023264"/>
    </source>
</evidence>
<evidence type="ECO:0000259" key="13">
    <source>
        <dbReference type="PROSITE" id="PS50054"/>
    </source>
</evidence>
<dbReference type="eggNOG" id="KOG1719">
    <property type="taxonomic scope" value="Eukaryota"/>
</dbReference>
<gene>
    <name evidence="15" type="ORF">SELMODRAFT_36819</name>
</gene>
<evidence type="ECO:0000259" key="14">
    <source>
        <dbReference type="PROSITE" id="PS50056"/>
    </source>
</evidence>
<dbReference type="InterPro" id="IPR000340">
    <property type="entry name" value="Dual-sp_phosphatase_cat-dom"/>
</dbReference>
<dbReference type="GO" id="GO:0008962">
    <property type="term" value="F:phosphatidylglycerophosphatase activity"/>
    <property type="evidence" value="ECO:0000318"/>
    <property type="project" value="GO_Central"/>
</dbReference>
<dbReference type="FunCoup" id="D8RL57">
    <property type="interactions" value="664"/>
</dbReference>
<comment type="pathway">
    <text evidence="9">Phospholipid metabolism; phosphatidylglycerol biosynthesis; phosphatidylglycerol from CDP-diacylglycerol: step 2/2.</text>
</comment>
<dbReference type="Gramene" id="EFJ26857">
    <property type="protein sequence ID" value="EFJ26857"/>
    <property type="gene ID" value="SELMODRAFT_36819"/>
</dbReference>
<evidence type="ECO:0000313" key="15">
    <source>
        <dbReference type="EMBL" id="EFJ26857.1"/>
    </source>
</evidence>
<feature type="domain" description="Tyrosine specific protein phosphatases" evidence="14">
    <location>
        <begin position="101"/>
        <end position="169"/>
    </location>
</feature>
<evidence type="ECO:0000256" key="2">
    <source>
        <dbReference type="ARBA" id="ARBA00008601"/>
    </source>
</evidence>
<evidence type="ECO:0000256" key="9">
    <source>
        <dbReference type="ARBA" id="ARBA00024192"/>
    </source>
</evidence>
<dbReference type="CDD" id="cd14524">
    <property type="entry name" value="PTPMT1"/>
    <property type="match status" value="1"/>
</dbReference>
<evidence type="ECO:0000256" key="5">
    <source>
        <dbReference type="ARBA" id="ARBA00022912"/>
    </source>
</evidence>
<keyword evidence="4" id="KW-0378">Hydrolase</keyword>
<dbReference type="InterPro" id="IPR000387">
    <property type="entry name" value="Tyr_Pase_dom"/>
</dbReference>
<dbReference type="InterPro" id="IPR044596">
    <property type="entry name" value="PTPMT1-like"/>
</dbReference>
<evidence type="ECO:0000256" key="11">
    <source>
        <dbReference type="ARBA" id="ARBA00050944"/>
    </source>
</evidence>
<dbReference type="OMA" id="HESACMV"/>
<keyword evidence="5" id="KW-0904">Protein phosphatase</keyword>
<dbReference type="EC" id="3.1.3.27" evidence="10"/>
<evidence type="ECO:0000256" key="7">
    <source>
        <dbReference type="ARBA" id="ARBA00023209"/>
    </source>
</evidence>
<dbReference type="Gene3D" id="3.90.190.10">
    <property type="entry name" value="Protein tyrosine phosphatase superfamily"/>
    <property type="match status" value="1"/>
</dbReference>
<proteinExistence type="inferred from homology"/>
<protein>
    <recommendedName>
        <fullName evidence="10">phosphatidylglycerophosphatase</fullName>
        <ecNumber evidence="10">3.1.3.27</ecNumber>
    </recommendedName>
</protein>
<keyword evidence="16" id="KW-1185">Reference proteome</keyword>
<evidence type="ECO:0000313" key="16">
    <source>
        <dbReference type="Proteomes" id="UP000001514"/>
    </source>
</evidence>
<evidence type="ECO:0000256" key="6">
    <source>
        <dbReference type="ARBA" id="ARBA00023098"/>
    </source>
</evidence>
<evidence type="ECO:0000256" key="4">
    <source>
        <dbReference type="ARBA" id="ARBA00022801"/>
    </source>
</evidence>
<evidence type="ECO:0000256" key="3">
    <source>
        <dbReference type="ARBA" id="ARBA00022516"/>
    </source>
</evidence>
<dbReference type="PANTHER" id="PTHR46274:SF6">
    <property type="entry name" value="TYR_PHOSPHATASE_2 DOMAIN-CONTAINING PROTEIN"/>
    <property type="match status" value="1"/>
</dbReference>
<dbReference type="PROSITE" id="PS00383">
    <property type="entry name" value="TYR_PHOSPHATASE_1"/>
    <property type="match status" value="1"/>
</dbReference>
<dbReference type="PROSITE" id="PS50054">
    <property type="entry name" value="TYR_PHOSPHATASE_DUAL"/>
    <property type="match status" value="1"/>
</dbReference>
<dbReference type="STRING" id="88036.D8RL57"/>
<dbReference type="GO" id="GO:0008654">
    <property type="term" value="P:phospholipid biosynthetic process"/>
    <property type="evidence" value="ECO:0007669"/>
    <property type="project" value="UniProtKB-KW"/>
</dbReference>
<dbReference type="InterPro" id="IPR020422">
    <property type="entry name" value="TYR_PHOSPHATASE_DUAL_dom"/>
</dbReference>
<dbReference type="InParanoid" id="D8RL57"/>
<organism evidence="16">
    <name type="scientific">Selaginella moellendorffii</name>
    <name type="common">Spikemoss</name>
    <dbReference type="NCBI Taxonomy" id="88036"/>
    <lineage>
        <taxon>Eukaryota</taxon>
        <taxon>Viridiplantae</taxon>
        <taxon>Streptophyta</taxon>
        <taxon>Embryophyta</taxon>
        <taxon>Tracheophyta</taxon>
        <taxon>Lycopodiopsida</taxon>
        <taxon>Selaginellales</taxon>
        <taxon>Selaginellaceae</taxon>
        <taxon>Selaginella</taxon>
    </lineage>
</organism>
<evidence type="ECO:0000256" key="12">
    <source>
        <dbReference type="ARBA" id="ARBA00053902"/>
    </source>
</evidence>
<comment type="function">
    <text evidence="12">Exhibits phosphatidylglycerophosphate phosphatase activity. Involved in root growth and columella cells organization. May possess protein phosphatase activity.</text>
</comment>
<dbReference type="GO" id="GO:0048364">
    <property type="term" value="P:root development"/>
    <property type="evidence" value="ECO:0007669"/>
    <property type="project" value="UniProtKB-ARBA"/>
</dbReference>
<evidence type="ECO:0000256" key="10">
    <source>
        <dbReference type="ARBA" id="ARBA00024224"/>
    </source>
</evidence>
<dbReference type="FunFam" id="3.90.190.10:FF:000051">
    <property type="entry name" value="Dual specificity phosphatase domain protein"/>
    <property type="match status" value="1"/>
</dbReference>
<dbReference type="InterPro" id="IPR029021">
    <property type="entry name" value="Prot-tyrosine_phosphatase-like"/>
</dbReference>
<dbReference type="HOGENOM" id="CLU_047330_0_1_1"/>
<dbReference type="PROSITE" id="PS50056">
    <property type="entry name" value="TYR_PHOSPHATASE_2"/>
    <property type="match status" value="1"/>
</dbReference>
<keyword evidence="3" id="KW-0444">Lipid biosynthesis</keyword>
<name>D8RL57_SELML</name>
<dbReference type="Proteomes" id="UP000001514">
    <property type="component" value="Unassembled WGS sequence"/>
</dbReference>
<keyword evidence="6" id="KW-0443">Lipid metabolism</keyword>
<reference evidence="15 16" key="1">
    <citation type="journal article" date="2011" name="Science">
        <title>The Selaginella genome identifies genetic changes associated with the evolution of vascular plants.</title>
        <authorList>
            <person name="Banks J.A."/>
            <person name="Nishiyama T."/>
            <person name="Hasebe M."/>
            <person name="Bowman J.L."/>
            <person name="Gribskov M."/>
            <person name="dePamphilis C."/>
            <person name="Albert V.A."/>
            <person name="Aono N."/>
            <person name="Aoyama T."/>
            <person name="Ambrose B.A."/>
            <person name="Ashton N.W."/>
            <person name="Axtell M.J."/>
            <person name="Barker E."/>
            <person name="Barker M.S."/>
            <person name="Bennetzen J.L."/>
            <person name="Bonawitz N.D."/>
            <person name="Chapple C."/>
            <person name="Cheng C."/>
            <person name="Correa L.G."/>
            <person name="Dacre M."/>
            <person name="DeBarry J."/>
            <person name="Dreyer I."/>
            <person name="Elias M."/>
            <person name="Engstrom E.M."/>
            <person name="Estelle M."/>
            <person name="Feng L."/>
            <person name="Finet C."/>
            <person name="Floyd S.K."/>
            <person name="Frommer W.B."/>
            <person name="Fujita T."/>
            <person name="Gramzow L."/>
            <person name="Gutensohn M."/>
            <person name="Harholt J."/>
            <person name="Hattori M."/>
            <person name="Heyl A."/>
            <person name="Hirai T."/>
            <person name="Hiwatashi Y."/>
            <person name="Ishikawa M."/>
            <person name="Iwata M."/>
            <person name="Karol K.G."/>
            <person name="Koehler B."/>
            <person name="Kolukisaoglu U."/>
            <person name="Kubo M."/>
            <person name="Kurata T."/>
            <person name="Lalonde S."/>
            <person name="Li K."/>
            <person name="Li Y."/>
            <person name="Litt A."/>
            <person name="Lyons E."/>
            <person name="Manning G."/>
            <person name="Maruyama T."/>
            <person name="Michael T.P."/>
            <person name="Mikami K."/>
            <person name="Miyazaki S."/>
            <person name="Morinaga S."/>
            <person name="Murata T."/>
            <person name="Mueller-Roeber B."/>
            <person name="Nelson D.R."/>
            <person name="Obara M."/>
            <person name="Oguri Y."/>
            <person name="Olmstead R.G."/>
            <person name="Onodera N."/>
            <person name="Petersen B.L."/>
            <person name="Pils B."/>
            <person name="Prigge M."/>
            <person name="Rensing S.A."/>
            <person name="Riano-Pachon D.M."/>
            <person name="Roberts A.W."/>
            <person name="Sato Y."/>
            <person name="Scheller H.V."/>
            <person name="Schulz B."/>
            <person name="Schulz C."/>
            <person name="Shakirov E.V."/>
            <person name="Shibagaki N."/>
            <person name="Shinohara N."/>
            <person name="Shippen D.E."/>
            <person name="Soerensen I."/>
            <person name="Sotooka R."/>
            <person name="Sugimoto N."/>
            <person name="Sugita M."/>
            <person name="Sumikawa N."/>
            <person name="Tanurdzic M."/>
            <person name="Theissen G."/>
            <person name="Ulvskov P."/>
            <person name="Wakazuki S."/>
            <person name="Weng J.K."/>
            <person name="Willats W.W."/>
            <person name="Wipf D."/>
            <person name="Wolf P.G."/>
            <person name="Yang L."/>
            <person name="Zimmer A.D."/>
            <person name="Zhu Q."/>
            <person name="Mitros T."/>
            <person name="Hellsten U."/>
            <person name="Loque D."/>
            <person name="Otillar R."/>
            <person name="Salamov A."/>
            <person name="Schmutz J."/>
            <person name="Shapiro H."/>
            <person name="Lindquist E."/>
            <person name="Lucas S."/>
            <person name="Rokhsar D."/>
            <person name="Grigoriev I.V."/>
        </authorList>
    </citation>
    <scope>NUCLEOTIDE SEQUENCE [LARGE SCALE GENOMIC DNA]</scope>
</reference>
<dbReference type="Pfam" id="PF00782">
    <property type="entry name" value="DSPc"/>
    <property type="match status" value="1"/>
</dbReference>
<dbReference type="SUPFAM" id="SSF52799">
    <property type="entry name" value="(Phosphotyrosine protein) phosphatases II"/>
    <property type="match status" value="1"/>
</dbReference>
<keyword evidence="7" id="KW-0594">Phospholipid biosynthesis</keyword>
<keyword evidence="8" id="KW-1208">Phospholipid metabolism</keyword>
<evidence type="ECO:0000256" key="1">
    <source>
        <dbReference type="ARBA" id="ARBA00005189"/>
    </source>
</evidence>
<comment type="catalytic activity">
    <reaction evidence="11">
        <text>a 1,2-diacyl-sn-glycero-3-phospho-(1'-sn-glycero-3'-phosphate) + H2O = a 1,2-diacyl-sn-glycero-3-phospho-(1'-sn-glycerol) + phosphate</text>
        <dbReference type="Rhea" id="RHEA:33751"/>
        <dbReference type="ChEBI" id="CHEBI:15377"/>
        <dbReference type="ChEBI" id="CHEBI:43474"/>
        <dbReference type="ChEBI" id="CHEBI:60110"/>
        <dbReference type="ChEBI" id="CHEBI:64716"/>
        <dbReference type="EC" id="3.1.3.27"/>
    </reaction>
    <physiologicalReaction direction="left-to-right" evidence="11">
        <dbReference type="Rhea" id="RHEA:33752"/>
    </physiologicalReaction>
</comment>
<sequence length="174" mass="20132">AKMMLVGAGARCLFYPTLFYNVVRNRFQAEFRWWDEIDQFLLLGAVPFPRDIPRLKEAGVHAVVTLNESYETLVHTSLYKNQGINHLAIPTRDYLFAPSFVDLRRAVRFIHDHAQLGMRTYVHCKAGRGRSTTVVICYLVEHRGMTPLEALSFVRSKRPRVLLAASQWKVHENF</sequence>
<feature type="domain" description="Tyrosine-protein phosphatase" evidence="13">
    <location>
        <begin position="33"/>
        <end position="174"/>
    </location>
</feature>
<dbReference type="EMBL" id="GL377583">
    <property type="protein sequence ID" value="EFJ26857.1"/>
    <property type="molecule type" value="Genomic_DNA"/>
</dbReference>
<comment type="pathway">
    <text evidence="1">Lipid metabolism.</text>
</comment>
<comment type="similarity">
    <text evidence="2">Belongs to the protein-tyrosine phosphatase family. Non-receptor class dual specificity subfamily.</text>
</comment>
<dbReference type="PANTHER" id="PTHR46274">
    <property type="entry name" value="PHOSPHATIDYLINOSITOL PHOSPHATASE"/>
    <property type="match status" value="1"/>
</dbReference>
<dbReference type="InterPro" id="IPR016130">
    <property type="entry name" value="Tyr_Pase_AS"/>
</dbReference>